<dbReference type="AlphaFoldDB" id="A0AA38RQ43"/>
<dbReference type="GO" id="GO:0097250">
    <property type="term" value="P:mitochondrial respirasome assembly"/>
    <property type="evidence" value="ECO:0007669"/>
    <property type="project" value="TreeGrafter"/>
</dbReference>
<comment type="subcellular location">
    <subcellularLocation>
        <location evidence="2">Mitochondrion membrane</location>
    </subcellularLocation>
</comment>
<dbReference type="Pfam" id="PF04588">
    <property type="entry name" value="HIG_1_N"/>
    <property type="match status" value="1"/>
</dbReference>
<organism evidence="12 13">
    <name type="scientific">Coniochaeta hoffmannii</name>
    <dbReference type="NCBI Taxonomy" id="91930"/>
    <lineage>
        <taxon>Eukaryota</taxon>
        <taxon>Fungi</taxon>
        <taxon>Dikarya</taxon>
        <taxon>Ascomycota</taxon>
        <taxon>Pezizomycotina</taxon>
        <taxon>Sordariomycetes</taxon>
        <taxon>Sordariomycetidae</taxon>
        <taxon>Coniochaetales</taxon>
        <taxon>Coniochaetaceae</taxon>
        <taxon>Coniochaeta</taxon>
    </lineage>
</organism>
<comment type="caution">
    <text evidence="12">The sequence shown here is derived from an EMBL/GenBank/DDBJ whole genome shotgun (WGS) entry which is preliminary data.</text>
</comment>
<keyword evidence="5 10" id="KW-0812">Transmembrane</keyword>
<proteinExistence type="inferred from homology"/>
<dbReference type="EMBL" id="JANBVN010000104">
    <property type="protein sequence ID" value="KAJ9144004.1"/>
    <property type="molecule type" value="Genomic_DNA"/>
</dbReference>
<gene>
    <name evidence="12" type="ORF">NKR19_g6582</name>
</gene>
<evidence type="ECO:0000256" key="7">
    <source>
        <dbReference type="ARBA" id="ARBA00023128"/>
    </source>
</evidence>
<protein>
    <recommendedName>
        <fullName evidence="11">HIG1 domain-containing protein</fullName>
    </recommendedName>
</protein>
<reference evidence="12" key="1">
    <citation type="submission" date="2022-07" db="EMBL/GenBank/DDBJ databases">
        <title>Fungi with potential for degradation of polypropylene.</title>
        <authorList>
            <person name="Gostincar C."/>
        </authorList>
    </citation>
    <scope>NUCLEOTIDE SEQUENCE</scope>
    <source>
        <strain evidence="12">EXF-13287</strain>
    </source>
</reference>
<evidence type="ECO:0000256" key="1">
    <source>
        <dbReference type="ARBA" id="ARBA00002584"/>
    </source>
</evidence>
<keyword evidence="6 10" id="KW-1133">Transmembrane helix</keyword>
<evidence type="ECO:0000313" key="12">
    <source>
        <dbReference type="EMBL" id="KAJ9144004.1"/>
    </source>
</evidence>
<feature type="transmembrane region" description="Helical" evidence="10">
    <location>
        <begin position="39"/>
        <end position="55"/>
    </location>
</feature>
<dbReference type="Gene3D" id="6.10.140.1320">
    <property type="match status" value="1"/>
</dbReference>
<keyword evidence="7" id="KW-0496">Mitochondrion</keyword>
<dbReference type="InterPro" id="IPR007667">
    <property type="entry name" value="Hypoxia_induced_domain"/>
</dbReference>
<evidence type="ECO:0000313" key="13">
    <source>
        <dbReference type="Proteomes" id="UP001174691"/>
    </source>
</evidence>
<evidence type="ECO:0000256" key="9">
    <source>
        <dbReference type="SAM" id="MobiDB-lite"/>
    </source>
</evidence>
<dbReference type="GO" id="GO:0031966">
    <property type="term" value="C:mitochondrial membrane"/>
    <property type="evidence" value="ECO:0007669"/>
    <property type="project" value="UniProtKB-SubCell"/>
</dbReference>
<evidence type="ECO:0000256" key="8">
    <source>
        <dbReference type="ARBA" id="ARBA00023136"/>
    </source>
</evidence>
<sequence>MSDRSPISDRPLPSSFDENEDFFNENGFQKFMRKMKKEPLIPIGMGLTVLALYNATRSVRRGDHQGAQKFFRARVAAQGFTVIAMVFGGYYYQADRHKERELWKLQRERDAEDQRQRWIRELEIRDEEEKALQERITKRRDRAAARRGAGGEELQSQQQRQGTGEAVEHMRAGTKGSAQAEGASDAPTEVVAKGDVAGETVSIEKKEGTSLFGSLGSLWGGGGKDK</sequence>
<evidence type="ECO:0000256" key="2">
    <source>
        <dbReference type="ARBA" id="ARBA00004325"/>
    </source>
</evidence>
<accession>A0AA38RQ43</accession>
<dbReference type="Proteomes" id="UP001174691">
    <property type="component" value="Unassembled WGS sequence"/>
</dbReference>
<evidence type="ECO:0000256" key="3">
    <source>
        <dbReference type="ARBA" id="ARBA00009366"/>
    </source>
</evidence>
<evidence type="ECO:0000259" key="11">
    <source>
        <dbReference type="PROSITE" id="PS51503"/>
    </source>
</evidence>
<comment type="similarity">
    <text evidence="3">Belongs to the RCF1 family.</text>
</comment>
<evidence type="ECO:0000256" key="4">
    <source>
        <dbReference type="ARBA" id="ARBA00011565"/>
    </source>
</evidence>
<dbReference type="PROSITE" id="PS51503">
    <property type="entry name" value="HIG1"/>
    <property type="match status" value="1"/>
</dbReference>
<comment type="subunit">
    <text evidence="4">Associates with the respiratory chain complex III/complex IV supercomplex.</text>
</comment>
<name>A0AA38RQ43_9PEZI</name>
<keyword evidence="8 10" id="KW-0472">Membrane</keyword>
<feature type="transmembrane region" description="Helical" evidence="10">
    <location>
        <begin position="75"/>
        <end position="92"/>
    </location>
</feature>
<feature type="domain" description="HIG1" evidence="11">
    <location>
        <begin position="12"/>
        <end position="103"/>
    </location>
</feature>
<dbReference type="InterPro" id="IPR050355">
    <property type="entry name" value="RCF1"/>
</dbReference>
<evidence type="ECO:0000256" key="5">
    <source>
        <dbReference type="ARBA" id="ARBA00022692"/>
    </source>
</evidence>
<feature type="region of interest" description="Disordered" evidence="9">
    <location>
        <begin position="138"/>
        <end position="226"/>
    </location>
</feature>
<keyword evidence="13" id="KW-1185">Reference proteome</keyword>
<comment type="function">
    <text evidence="1">Cytochrome c oxidase subunit which plays a role in assembly of respiratory supercomplexes.</text>
</comment>
<dbReference type="PANTHER" id="PTHR12297">
    <property type="entry name" value="HYPOXIA-INDUCBILE GENE 1 HIG1 -RELATED"/>
    <property type="match status" value="1"/>
</dbReference>
<evidence type="ECO:0000256" key="6">
    <source>
        <dbReference type="ARBA" id="ARBA00022989"/>
    </source>
</evidence>
<evidence type="ECO:0000256" key="10">
    <source>
        <dbReference type="SAM" id="Phobius"/>
    </source>
</evidence>
<dbReference type="PANTHER" id="PTHR12297:SF3">
    <property type="entry name" value="HIG1 DOMAIN FAMILY MEMBER 1A"/>
    <property type="match status" value="1"/>
</dbReference>